<reference evidence="3 4" key="1">
    <citation type="journal article" date="2013" name="Curr. Biol.">
        <title>The Genome of the Foraminiferan Reticulomyxa filosa.</title>
        <authorList>
            <person name="Glockner G."/>
            <person name="Hulsmann N."/>
            <person name="Schleicher M."/>
            <person name="Noegel A.A."/>
            <person name="Eichinger L."/>
            <person name="Gallinger C."/>
            <person name="Pawlowski J."/>
            <person name="Sierra R."/>
            <person name="Euteneuer U."/>
            <person name="Pillet L."/>
            <person name="Moustafa A."/>
            <person name="Platzer M."/>
            <person name="Groth M."/>
            <person name="Szafranski K."/>
            <person name="Schliwa M."/>
        </authorList>
    </citation>
    <scope>NUCLEOTIDE SEQUENCE [LARGE SCALE GENOMIC DNA]</scope>
</reference>
<feature type="compositionally biased region" description="Polar residues" evidence="1">
    <location>
        <begin position="293"/>
        <end position="314"/>
    </location>
</feature>
<keyword evidence="2" id="KW-0472">Membrane</keyword>
<feature type="transmembrane region" description="Helical" evidence="2">
    <location>
        <begin position="71"/>
        <end position="91"/>
    </location>
</feature>
<evidence type="ECO:0000313" key="4">
    <source>
        <dbReference type="Proteomes" id="UP000023152"/>
    </source>
</evidence>
<evidence type="ECO:0000313" key="3">
    <source>
        <dbReference type="EMBL" id="ETO04118.1"/>
    </source>
</evidence>
<dbReference type="EMBL" id="ASPP01030260">
    <property type="protein sequence ID" value="ETO04118.1"/>
    <property type="molecule type" value="Genomic_DNA"/>
</dbReference>
<keyword evidence="2" id="KW-0812">Transmembrane</keyword>
<sequence>RECINETPGGNEDNQTKIVAEMPPNNTTITTCLANTAEKEDSKGNNMSDGMEDYLLTLIQSNRNLLKATPYYPLTVSLFTLLSLNFFFFFLMTMENEKPRQVMNKACGNGMQQDCSQSTQPASSNGKNSIALQTSTKQLESLLPSTRPLFRPTALDSRQMFASAVPTNAFPNPLQLYVPSSSTSATKQTSAPTVTSTPVTTATLPTLQPCVLQPTAITTPSSYLTPSVNYYVPQVAVPNTNNEHQPISAANLLVPRKNYDTIPSTNPITSTLQQFQLNLFQQSMPQSQLPSLTHKNSSTSLPVLGQTSTTTGMF</sequence>
<protein>
    <submittedName>
        <fullName evidence="3">Cell wall protein</fullName>
    </submittedName>
</protein>
<dbReference type="AlphaFoldDB" id="X6LQE6"/>
<name>X6LQE6_RETFI</name>
<keyword evidence="2" id="KW-1133">Transmembrane helix</keyword>
<accession>X6LQE6</accession>
<proteinExistence type="predicted"/>
<gene>
    <name evidence="3" type="ORF">RFI_33284</name>
</gene>
<feature type="non-terminal residue" evidence="3">
    <location>
        <position position="1"/>
    </location>
</feature>
<dbReference type="Proteomes" id="UP000023152">
    <property type="component" value="Unassembled WGS sequence"/>
</dbReference>
<comment type="caution">
    <text evidence="3">The sequence shown here is derived from an EMBL/GenBank/DDBJ whole genome shotgun (WGS) entry which is preliminary data.</text>
</comment>
<organism evidence="3 4">
    <name type="scientific">Reticulomyxa filosa</name>
    <dbReference type="NCBI Taxonomy" id="46433"/>
    <lineage>
        <taxon>Eukaryota</taxon>
        <taxon>Sar</taxon>
        <taxon>Rhizaria</taxon>
        <taxon>Retaria</taxon>
        <taxon>Foraminifera</taxon>
        <taxon>Monothalamids</taxon>
        <taxon>Reticulomyxidae</taxon>
        <taxon>Reticulomyxa</taxon>
    </lineage>
</organism>
<evidence type="ECO:0000256" key="2">
    <source>
        <dbReference type="SAM" id="Phobius"/>
    </source>
</evidence>
<evidence type="ECO:0000256" key="1">
    <source>
        <dbReference type="SAM" id="MobiDB-lite"/>
    </source>
</evidence>
<feature type="region of interest" description="Disordered" evidence="1">
    <location>
        <begin position="286"/>
        <end position="314"/>
    </location>
</feature>
<keyword evidence="4" id="KW-1185">Reference proteome</keyword>